<keyword evidence="5" id="KW-1185">Reference proteome</keyword>
<accession>A0ABW0HUX3</accession>
<evidence type="ECO:0000256" key="3">
    <source>
        <dbReference type="SAM" id="MobiDB-lite"/>
    </source>
</evidence>
<sequence>MTRPRSNAISGGRAPFIGARPSQAPTIGAHRDRPSIGGHRVPQQEPSLDLQQSIGNQATQELGSQYTMYNPIAEEPPVMYSEIESGIPEIQSGSSYGSYSEPENGGGADDSSSGDWYGGTYTDEAPPRPKPSLAPKRQSDTGFEMEPNKEVELDKAVIPKGTIHGVDIDSTTYYAGECERAKYGRSFDESGKMKKSTDGSTLNTIGSERGAVRGAKPDRHIFVMDEQGGFHSNDAVKENRERSSQIKDARKAEIASLADEPDKQAMLRNQKLQNMERFHHTSFLAGQDVAGAGELQVRDGQVELVSDASGHYMPESRQMMQTVQQLQKNKVSVEQLGVEFIGKPQFEYETDPDTGEHARDEATGKRIHKKDEHGRKIMQRDAQGRGISTKNMQASAMELLGYENHSPDTAEEQMRAMHGKKDSVMQELLRKVKRVEPISGPGDKKDAVMQELLATRKPTAPTSESVPTPQVPDVSAQYRGNNDIFDVHNLPTDAGYVDADENGRLPGFQDGEDSYYDEDDDGGGSGNVMEDIIDRGYAPSYNDQASSPPSDGSHYGQYR</sequence>
<dbReference type="PANTHER" id="PTHR31250">
    <property type="entry name" value="IQ DOMAIN-CONTAINING PROTEIN IQM3"/>
    <property type="match status" value="1"/>
</dbReference>
<dbReference type="InterPro" id="IPR044159">
    <property type="entry name" value="IQM"/>
</dbReference>
<reference evidence="5" key="1">
    <citation type="journal article" date="2019" name="Int. J. Syst. Evol. Microbiol.">
        <title>The Global Catalogue of Microorganisms (GCM) 10K type strain sequencing project: providing services to taxonomists for standard genome sequencing and annotation.</title>
        <authorList>
            <consortium name="The Broad Institute Genomics Platform"/>
            <consortium name="The Broad Institute Genome Sequencing Center for Infectious Disease"/>
            <person name="Wu L."/>
            <person name="Ma J."/>
        </authorList>
    </citation>
    <scope>NUCLEOTIDE SEQUENCE [LARGE SCALE GENOMIC DNA]</scope>
    <source>
        <strain evidence="5">CGMCC 1.18575</strain>
    </source>
</reference>
<gene>
    <name evidence="4" type="ORF">ACFPOF_19645</name>
</gene>
<evidence type="ECO:0000256" key="2">
    <source>
        <dbReference type="ARBA" id="ARBA00022490"/>
    </source>
</evidence>
<dbReference type="PANTHER" id="PTHR31250:SF27">
    <property type="entry name" value="IQ DOMAIN-CONTAINING PROTEIN IQM5"/>
    <property type="match status" value="1"/>
</dbReference>
<feature type="region of interest" description="Disordered" evidence="3">
    <location>
        <begin position="80"/>
        <end position="151"/>
    </location>
</feature>
<comment type="subcellular location">
    <subcellularLocation>
        <location evidence="1">Cytoplasm</location>
    </subcellularLocation>
</comment>
<feature type="region of interest" description="Disordered" evidence="3">
    <location>
        <begin position="492"/>
        <end position="559"/>
    </location>
</feature>
<comment type="caution">
    <text evidence="4">The sequence shown here is derived from an EMBL/GenBank/DDBJ whole genome shotgun (WGS) entry which is preliminary data.</text>
</comment>
<keyword evidence="2" id="KW-0963">Cytoplasm</keyword>
<protein>
    <submittedName>
        <fullName evidence="4">Uncharacterized protein</fullName>
    </submittedName>
</protein>
<feature type="region of interest" description="Disordered" evidence="3">
    <location>
        <begin position="346"/>
        <end position="373"/>
    </location>
</feature>
<organism evidence="4 5">
    <name type="scientific">Cohnella soli</name>
    <dbReference type="NCBI Taxonomy" id="425005"/>
    <lineage>
        <taxon>Bacteria</taxon>
        <taxon>Bacillati</taxon>
        <taxon>Bacillota</taxon>
        <taxon>Bacilli</taxon>
        <taxon>Bacillales</taxon>
        <taxon>Paenibacillaceae</taxon>
        <taxon>Cohnella</taxon>
    </lineage>
</organism>
<feature type="compositionally biased region" description="Low complexity" evidence="3">
    <location>
        <begin position="92"/>
        <end position="119"/>
    </location>
</feature>
<proteinExistence type="predicted"/>
<feature type="region of interest" description="Disordered" evidence="3">
    <location>
        <begin position="453"/>
        <end position="477"/>
    </location>
</feature>
<dbReference type="Proteomes" id="UP001596113">
    <property type="component" value="Unassembled WGS sequence"/>
</dbReference>
<feature type="compositionally biased region" description="Polar residues" evidence="3">
    <location>
        <begin position="541"/>
        <end position="550"/>
    </location>
</feature>
<dbReference type="RefSeq" id="WP_378135721.1">
    <property type="nucleotide sequence ID" value="NZ_JBHSMI010000028.1"/>
</dbReference>
<dbReference type="EMBL" id="JBHSMI010000028">
    <property type="protein sequence ID" value="MFC5404961.1"/>
    <property type="molecule type" value="Genomic_DNA"/>
</dbReference>
<name>A0ABW0HUX3_9BACL</name>
<evidence type="ECO:0000313" key="4">
    <source>
        <dbReference type="EMBL" id="MFC5404961.1"/>
    </source>
</evidence>
<feature type="compositionally biased region" description="Acidic residues" evidence="3">
    <location>
        <begin position="510"/>
        <end position="522"/>
    </location>
</feature>
<evidence type="ECO:0000256" key="1">
    <source>
        <dbReference type="ARBA" id="ARBA00004496"/>
    </source>
</evidence>
<feature type="region of interest" description="Disordered" evidence="3">
    <location>
        <begin position="1"/>
        <end position="62"/>
    </location>
</feature>
<evidence type="ECO:0000313" key="5">
    <source>
        <dbReference type="Proteomes" id="UP001596113"/>
    </source>
</evidence>
<feature type="compositionally biased region" description="Polar residues" evidence="3">
    <location>
        <begin position="44"/>
        <end position="62"/>
    </location>
</feature>
<feature type="compositionally biased region" description="Basic and acidic residues" evidence="3">
    <location>
        <begin position="354"/>
        <end position="373"/>
    </location>
</feature>